<accession>A0AA37HYI2</accession>
<dbReference type="Proteomes" id="UP000887043">
    <property type="component" value="Unassembled WGS sequence"/>
</dbReference>
<feature type="transmembrane region" description="Helical" evidence="1">
    <location>
        <begin position="147"/>
        <end position="167"/>
    </location>
</feature>
<protein>
    <submittedName>
        <fullName evidence="2">Uncharacterized protein</fullName>
    </submittedName>
</protein>
<keyword evidence="1" id="KW-0812">Transmembrane</keyword>
<dbReference type="AlphaFoldDB" id="A0AA37HYI2"/>
<dbReference type="RefSeq" id="WP_006281430.1">
    <property type="nucleotide sequence ID" value="NZ_BPTR01000001.1"/>
</dbReference>
<evidence type="ECO:0000313" key="3">
    <source>
        <dbReference type="Proteomes" id="UP000887043"/>
    </source>
</evidence>
<evidence type="ECO:0000313" key="2">
    <source>
        <dbReference type="EMBL" id="GJG29007.1"/>
    </source>
</evidence>
<evidence type="ECO:0000256" key="1">
    <source>
        <dbReference type="SAM" id="Phobius"/>
    </source>
</evidence>
<name>A0AA37HYI2_SEGBR</name>
<sequence length="179" mass="20818">MITKQELEPSFLNQYNKLFMKISKLLINLVLIVLLLLTYSISKTIYYHEDFIGTYYLDKIPNDYAIEINGSSAGLLDSKTGEYLVNSIDSFCVGNNFIYGMTKNKYFLVNTKTRKVFFDGQPTIKQQMLKMQSPLEFHNAQSRKIDIIDFVFLFLLVCYILGATNILKKMRFNTLNKLE</sequence>
<organism evidence="2 3">
    <name type="scientific">Segatella bryantii</name>
    <name type="common">Prevotella bryantii</name>
    <dbReference type="NCBI Taxonomy" id="77095"/>
    <lineage>
        <taxon>Bacteria</taxon>
        <taxon>Pseudomonadati</taxon>
        <taxon>Bacteroidota</taxon>
        <taxon>Bacteroidia</taxon>
        <taxon>Bacteroidales</taxon>
        <taxon>Prevotellaceae</taxon>
        <taxon>Segatella</taxon>
    </lineage>
</organism>
<gene>
    <name evidence="2" type="ORF">PRRU23_27070</name>
</gene>
<keyword evidence="1" id="KW-1133">Transmembrane helix</keyword>
<reference evidence="2" key="1">
    <citation type="submission" date="2021-08" db="EMBL/GenBank/DDBJ databases">
        <title>Prevotella lacticifex sp. nov., isolated from rumen of cow.</title>
        <authorList>
            <person name="Shinkai T."/>
            <person name="Ikeyama N."/>
            <person name="Kumagai M."/>
            <person name="Ohmori H."/>
            <person name="Sakamoto M."/>
            <person name="Ohkuma M."/>
            <person name="Mitsumori M."/>
        </authorList>
    </citation>
    <scope>NUCLEOTIDE SEQUENCE</scope>
    <source>
        <strain evidence="2">DSM 11371</strain>
    </source>
</reference>
<keyword evidence="1" id="KW-0472">Membrane</keyword>
<feature type="transmembrane region" description="Helical" evidence="1">
    <location>
        <begin position="25"/>
        <end position="42"/>
    </location>
</feature>
<comment type="caution">
    <text evidence="2">The sequence shown here is derived from an EMBL/GenBank/DDBJ whole genome shotgun (WGS) entry which is preliminary data.</text>
</comment>
<dbReference type="EMBL" id="BPTR01000001">
    <property type="protein sequence ID" value="GJG29007.1"/>
    <property type="molecule type" value="Genomic_DNA"/>
</dbReference>
<proteinExistence type="predicted"/>